<dbReference type="WBParaSite" id="MhA1_Contig2905.frz3.gene2">
    <property type="protein sequence ID" value="MhA1_Contig2905.frz3.gene2"/>
    <property type="gene ID" value="MhA1_Contig2905.frz3.gene2"/>
</dbReference>
<name>A0A1I8BK05_MELHA</name>
<feature type="chain" id="PRO_5009315899" evidence="1">
    <location>
        <begin position="18"/>
        <end position="142"/>
    </location>
</feature>
<accession>A0A1I8BK05</accession>
<protein>
    <submittedName>
        <fullName evidence="3">Uncharacterized protein</fullName>
    </submittedName>
</protein>
<sequence>MFFKLTIFTSFILLTFANNEEQIKSSSADNGISTKEFLPKIGGGLGTFGNGLIPQQPLNFPSFVPQQNPFINNFYQPPLNNYFLRSPYTIPPFNPQQINPLLYPYQNYPLFGSGIGNIPQYPLYQPSYPQLPLGGLQGGGEY</sequence>
<evidence type="ECO:0000313" key="3">
    <source>
        <dbReference type="WBParaSite" id="MhA1_Contig2905.frz3.gene2"/>
    </source>
</evidence>
<organism evidence="2 3">
    <name type="scientific">Meloidogyne hapla</name>
    <name type="common">Root-knot nematode worm</name>
    <dbReference type="NCBI Taxonomy" id="6305"/>
    <lineage>
        <taxon>Eukaryota</taxon>
        <taxon>Metazoa</taxon>
        <taxon>Ecdysozoa</taxon>
        <taxon>Nematoda</taxon>
        <taxon>Chromadorea</taxon>
        <taxon>Rhabditida</taxon>
        <taxon>Tylenchina</taxon>
        <taxon>Tylenchomorpha</taxon>
        <taxon>Tylenchoidea</taxon>
        <taxon>Meloidogynidae</taxon>
        <taxon>Meloidogyninae</taxon>
        <taxon>Meloidogyne</taxon>
    </lineage>
</organism>
<dbReference type="Proteomes" id="UP000095281">
    <property type="component" value="Unplaced"/>
</dbReference>
<evidence type="ECO:0000256" key="1">
    <source>
        <dbReference type="SAM" id="SignalP"/>
    </source>
</evidence>
<reference evidence="3" key="1">
    <citation type="submission" date="2016-11" db="UniProtKB">
        <authorList>
            <consortium name="WormBaseParasite"/>
        </authorList>
    </citation>
    <scope>IDENTIFICATION</scope>
</reference>
<proteinExistence type="predicted"/>
<evidence type="ECO:0000313" key="2">
    <source>
        <dbReference type="Proteomes" id="UP000095281"/>
    </source>
</evidence>
<dbReference type="AlphaFoldDB" id="A0A1I8BK05"/>
<feature type="signal peptide" evidence="1">
    <location>
        <begin position="1"/>
        <end position="17"/>
    </location>
</feature>
<keyword evidence="2" id="KW-1185">Reference proteome</keyword>
<keyword evidence="1" id="KW-0732">Signal</keyword>